<evidence type="ECO:0000256" key="7">
    <source>
        <dbReference type="ARBA" id="ARBA00022989"/>
    </source>
</evidence>
<keyword evidence="3" id="KW-0217">Developmental protein</keyword>
<evidence type="ECO:0000256" key="1">
    <source>
        <dbReference type="ARBA" id="ARBA00004370"/>
    </source>
</evidence>
<evidence type="ECO:0000256" key="4">
    <source>
        <dbReference type="ARBA" id="ARBA00022692"/>
    </source>
</evidence>
<gene>
    <name evidence="14" type="ORF">DSTB1V02_LOCUS11877</name>
</gene>
<dbReference type="AlphaFoldDB" id="A0A7R9ADD8"/>
<keyword evidence="10" id="KW-0325">Glycoprotein</keyword>
<dbReference type="Pfam" id="PF01437">
    <property type="entry name" value="PSI"/>
    <property type="match status" value="1"/>
</dbReference>
<reference evidence="14" key="1">
    <citation type="submission" date="2020-11" db="EMBL/GenBank/DDBJ databases">
        <authorList>
            <person name="Tran Van P."/>
        </authorList>
    </citation>
    <scope>NUCLEOTIDE SEQUENCE</scope>
</reference>
<accession>A0A7R9ADD8</accession>
<dbReference type="InterPro" id="IPR001627">
    <property type="entry name" value="Semap_dom"/>
</dbReference>
<evidence type="ECO:0000256" key="6">
    <source>
        <dbReference type="ARBA" id="ARBA00022902"/>
    </source>
</evidence>
<dbReference type="InterPro" id="IPR016201">
    <property type="entry name" value="PSI"/>
</dbReference>
<organism evidence="14">
    <name type="scientific">Darwinula stevensoni</name>
    <dbReference type="NCBI Taxonomy" id="69355"/>
    <lineage>
        <taxon>Eukaryota</taxon>
        <taxon>Metazoa</taxon>
        <taxon>Ecdysozoa</taxon>
        <taxon>Arthropoda</taxon>
        <taxon>Crustacea</taxon>
        <taxon>Oligostraca</taxon>
        <taxon>Ostracoda</taxon>
        <taxon>Podocopa</taxon>
        <taxon>Podocopida</taxon>
        <taxon>Darwinulocopina</taxon>
        <taxon>Darwinuloidea</taxon>
        <taxon>Darwinulidae</taxon>
        <taxon>Darwinula</taxon>
    </lineage>
</organism>
<dbReference type="InterPro" id="IPR002165">
    <property type="entry name" value="Plexin_repeat"/>
</dbReference>
<keyword evidence="9" id="KW-1015">Disulfide bond</keyword>
<keyword evidence="5" id="KW-0221">Differentiation</keyword>
<dbReference type="SUPFAM" id="SSF103575">
    <property type="entry name" value="Plexin repeat"/>
    <property type="match status" value="1"/>
</dbReference>
<sequence>MDDGRVLKIIYNEDEDAEKVNSVVIEDLEVLGNAKRVVNMYRYREERKPAKIIVIGDELIKALSVHRCNLVKSCSDCVKLQDPYCAWDTMDKGHCTEVANGSNEIKPFRYVQDIRSGNSSQCPRTARCWCDGSNWKASG</sequence>
<dbReference type="GO" id="GO:0030335">
    <property type="term" value="P:positive regulation of cell migration"/>
    <property type="evidence" value="ECO:0007669"/>
    <property type="project" value="TreeGrafter"/>
</dbReference>
<dbReference type="GO" id="GO:0071526">
    <property type="term" value="P:semaphorin-plexin signaling pathway"/>
    <property type="evidence" value="ECO:0007669"/>
    <property type="project" value="TreeGrafter"/>
</dbReference>
<dbReference type="GO" id="GO:0045499">
    <property type="term" value="F:chemorepellent activity"/>
    <property type="evidence" value="ECO:0007669"/>
    <property type="project" value="TreeGrafter"/>
</dbReference>
<evidence type="ECO:0000256" key="2">
    <source>
        <dbReference type="ARBA" id="ARBA00009492"/>
    </source>
</evidence>
<dbReference type="PANTHER" id="PTHR11036">
    <property type="entry name" value="SEMAPHORIN"/>
    <property type="match status" value="1"/>
</dbReference>
<dbReference type="Proteomes" id="UP000677054">
    <property type="component" value="Unassembled WGS sequence"/>
</dbReference>
<dbReference type="OrthoDB" id="9988752at2759"/>
<dbReference type="FunFam" id="3.30.1680.10:FF:000016">
    <property type="entry name" value="Putative Semaphorin-6B"/>
    <property type="match status" value="1"/>
</dbReference>
<dbReference type="SMART" id="SM00423">
    <property type="entry name" value="PSI"/>
    <property type="match status" value="1"/>
</dbReference>
<evidence type="ECO:0000313" key="15">
    <source>
        <dbReference type="Proteomes" id="UP000677054"/>
    </source>
</evidence>
<feature type="domain" description="Sema" evidence="13">
    <location>
        <begin position="1"/>
        <end position="65"/>
    </location>
</feature>
<proteinExistence type="inferred from homology"/>
<keyword evidence="8" id="KW-0472">Membrane</keyword>
<dbReference type="GO" id="GO:0030215">
    <property type="term" value="F:semaphorin receptor binding"/>
    <property type="evidence" value="ECO:0007669"/>
    <property type="project" value="InterPro"/>
</dbReference>
<dbReference type="InterPro" id="IPR027231">
    <property type="entry name" value="Semaphorin"/>
</dbReference>
<keyword evidence="6" id="KW-0524">Neurogenesis</keyword>
<dbReference type="GO" id="GO:0007411">
    <property type="term" value="P:axon guidance"/>
    <property type="evidence" value="ECO:0007669"/>
    <property type="project" value="TreeGrafter"/>
</dbReference>
<evidence type="ECO:0000256" key="10">
    <source>
        <dbReference type="ARBA" id="ARBA00023180"/>
    </source>
</evidence>
<evidence type="ECO:0000313" key="14">
    <source>
        <dbReference type="EMBL" id="CAD7252116.1"/>
    </source>
</evidence>
<dbReference type="PANTHER" id="PTHR11036:SF127">
    <property type="entry name" value="SEMAPHORIN-1A"/>
    <property type="match status" value="1"/>
</dbReference>
<dbReference type="EMBL" id="LR903642">
    <property type="protein sequence ID" value="CAD7252116.1"/>
    <property type="molecule type" value="Genomic_DNA"/>
</dbReference>
<dbReference type="GO" id="GO:0005886">
    <property type="term" value="C:plasma membrane"/>
    <property type="evidence" value="ECO:0007669"/>
    <property type="project" value="TreeGrafter"/>
</dbReference>
<comment type="subcellular location">
    <subcellularLocation>
        <location evidence="1">Membrane</location>
    </subcellularLocation>
</comment>
<evidence type="ECO:0000256" key="5">
    <source>
        <dbReference type="ARBA" id="ARBA00022782"/>
    </source>
</evidence>
<protein>
    <recommendedName>
        <fullName evidence="11">Semaphorin-1A</fullName>
    </recommendedName>
</protein>
<evidence type="ECO:0000256" key="11">
    <source>
        <dbReference type="ARBA" id="ARBA00074143"/>
    </source>
</evidence>
<evidence type="ECO:0000256" key="12">
    <source>
        <dbReference type="PROSITE-ProRule" id="PRU00352"/>
    </source>
</evidence>
<keyword evidence="7" id="KW-1133">Transmembrane helix</keyword>
<name>A0A7R9ADD8_9CRUS</name>
<comment type="similarity">
    <text evidence="2">Belongs to the semaphorin family.</text>
</comment>
<evidence type="ECO:0000256" key="3">
    <source>
        <dbReference type="ARBA" id="ARBA00022473"/>
    </source>
</evidence>
<evidence type="ECO:0000256" key="9">
    <source>
        <dbReference type="ARBA" id="ARBA00023157"/>
    </source>
</evidence>
<evidence type="ECO:0000259" key="13">
    <source>
        <dbReference type="PROSITE" id="PS51004"/>
    </source>
</evidence>
<dbReference type="PROSITE" id="PS51004">
    <property type="entry name" value="SEMA"/>
    <property type="match status" value="1"/>
</dbReference>
<dbReference type="EMBL" id="CAJPEV010004125">
    <property type="protein sequence ID" value="CAG0901218.1"/>
    <property type="molecule type" value="Genomic_DNA"/>
</dbReference>
<comment type="caution">
    <text evidence="12">Lacks conserved residue(s) required for the propagation of feature annotation.</text>
</comment>
<keyword evidence="4" id="KW-0812">Transmembrane</keyword>
<evidence type="ECO:0000256" key="8">
    <source>
        <dbReference type="ARBA" id="ARBA00023136"/>
    </source>
</evidence>
<keyword evidence="15" id="KW-1185">Reference proteome</keyword>
<dbReference type="Gene3D" id="3.30.1680.10">
    <property type="entry name" value="ligand-binding face of the semaphorins, domain 2"/>
    <property type="match status" value="1"/>
</dbReference>